<dbReference type="GO" id="GO:0003677">
    <property type="term" value="F:DNA binding"/>
    <property type="evidence" value="ECO:0007669"/>
    <property type="project" value="UniProtKB-UniRule"/>
</dbReference>
<dbReference type="eggNOG" id="COG1309">
    <property type="taxonomic scope" value="Bacteria"/>
</dbReference>
<dbReference type="PROSITE" id="PS50977">
    <property type="entry name" value="HTH_TETR_2"/>
    <property type="match status" value="1"/>
</dbReference>
<feature type="domain" description="HTH tetR-type" evidence="3">
    <location>
        <begin position="6"/>
        <end position="66"/>
    </location>
</feature>
<dbReference type="PANTHER" id="PTHR43479">
    <property type="entry name" value="ACREF/ENVCD OPERON REPRESSOR-RELATED"/>
    <property type="match status" value="1"/>
</dbReference>
<evidence type="ECO:0000313" key="4">
    <source>
        <dbReference type="EMBL" id="EOT87502.1"/>
    </source>
</evidence>
<evidence type="ECO:0000259" key="3">
    <source>
        <dbReference type="PROSITE" id="PS50977"/>
    </source>
</evidence>
<dbReference type="Pfam" id="PF14278">
    <property type="entry name" value="TetR_C_8"/>
    <property type="match status" value="1"/>
</dbReference>
<dbReference type="PATRIC" id="fig|1140003.3.peg.560"/>
<reference evidence="4 5" key="1">
    <citation type="submission" date="2013-03" db="EMBL/GenBank/DDBJ databases">
        <title>The Genome Sequence of Enterococcus sulfureus ATCC_49903 (PacBio/Illumina hybrid assembly).</title>
        <authorList>
            <consortium name="The Broad Institute Genomics Platform"/>
            <consortium name="The Broad Institute Genome Sequencing Center for Infectious Disease"/>
            <person name="Earl A."/>
            <person name="Russ C."/>
            <person name="Gilmore M."/>
            <person name="Surin D."/>
            <person name="Walker B."/>
            <person name="Young S."/>
            <person name="Zeng Q."/>
            <person name="Gargeya S."/>
            <person name="Fitzgerald M."/>
            <person name="Haas B."/>
            <person name="Abouelleil A."/>
            <person name="Allen A.W."/>
            <person name="Alvarado L."/>
            <person name="Arachchi H.M."/>
            <person name="Berlin A.M."/>
            <person name="Chapman S.B."/>
            <person name="Gainer-Dewar J."/>
            <person name="Goldberg J."/>
            <person name="Griggs A."/>
            <person name="Gujja S."/>
            <person name="Hansen M."/>
            <person name="Howarth C."/>
            <person name="Imamovic A."/>
            <person name="Ireland A."/>
            <person name="Larimer J."/>
            <person name="McCowan C."/>
            <person name="Murphy C."/>
            <person name="Pearson M."/>
            <person name="Poon T.W."/>
            <person name="Priest M."/>
            <person name="Roberts A."/>
            <person name="Saif S."/>
            <person name="Shea T."/>
            <person name="Sisk P."/>
            <person name="Sykes S."/>
            <person name="Wortman J."/>
            <person name="Nusbaum C."/>
            <person name="Birren B."/>
        </authorList>
    </citation>
    <scope>NUCLEOTIDE SEQUENCE [LARGE SCALE GENOMIC DNA]</scope>
    <source>
        <strain evidence="4 5">ATCC 49903</strain>
    </source>
</reference>
<dbReference type="InterPro" id="IPR009057">
    <property type="entry name" value="Homeodomain-like_sf"/>
</dbReference>
<evidence type="ECO:0000256" key="2">
    <source>
        <dbReference type="PROSITE-ProRule" id="PRU00335"/>
    </source>
</evidence>
<dbReference type="EMBL" id="ASWO01000001">
    <property type="protein sequence ID" value="EOT87502.1"/>
    <property type="molecule type" value="Genomic_DNA"/>
</dbReference>
<dbReference type="Gene3D" id="1.10.357.10">
    <property type="entry name" value="Tetracycline Repressor, domain 2"/>
    <property type="match status" value="1"/>
</dbReference>
<dbReference type="Pfam" id="PF00440">
    <property type="entry name" value="TetR_N"/>
    <property type="match status" value="1"/>
</dbReference>
<evidence type="ECO:0000256" key="1">
    <source>
        <dbReference type="ARBA" id="ARBA00023125"/>
    </source>
</evidence>
<comment type="caution">
    <text evidence="4">The sequence shown here is derived from an EMBL/GenBank/DDBJ whole genome shotgun (WGS) entry which is preliminary data.</text>
</comment>
<accession>S0L5C9</accession>
<organism evidence="4 5">
    <name type="scientific">Enterococcus sulfureus ATCC 49903</name>
    <dbReference type="NCBI Taxonomy" id="1140003"/>
    <lineage>
        <taxon>Bacteria</taxon>
        <taxon>Bacillati</taxon>
        <taxon>Bacillota</taxon>
        <taxon>Bacilli</taxon>
        <taxon>Lactobacillales</taxon>
        <taxon>Enterococcaceae</taxon>
        <taxon>Enterococcus</taxon>
    </lineage>
</organism>
<dbReference type="InterPro" id="IPR039532">
    <property type="entry name" value="TetR_C_Firmicutes"/>
</dbReference>
<dbReference type="Proteomes" id="UP000015961">
    <property type="component" value="Unassembled WGS sequence"/>
</dbReference>
<dbReference type="STRING" id="1140003.OMY_00565"/>
<sequence length="180" mass="21095">MDRRVIKTKQAIRTAFLDLLADKPIAKITVSEITKRANIGRGTFYFHYTDVYDLYEQTINDTIADLISFFDVEYPYAQHESFDYLFKDLLAYIAKERYIFLIYIQHGMDNQVLNKVKEVFKEKILHEEKIAPDNIQEQIEVLYTIHGVMGILVDWLTGKLEVTESELSDSISTLLKKMEK</sequence>
<dbReference type="SUPFAM" id="SSF46689">
    <property type="entry name" value="Homeodomain-like"/>
    <property type="match status" value="1"/>
</dbReference>
<dbReference type="InterPro" id="IPR050624">
    <property type="entry name" value="HTH-type_Tx_Regulator"/>
</dbReference>
<dbReference type="AlphaFoldDB" id="S0L5C9"/>
<keyword evidence="5" id="KW-1185">Reference proteome</keyword>
<keyword evidence="1 2" id="KW-0238">DNA-binding</keyword>
<dbReference type="RefSeq" id="WP_016185056.1">
    <property type="nucleotide sequence ID" value="NZ_ASWO01000001.1"/>
</dbReference>
<gene>
    <name evidence="4" type="ORF">I573_00558</name>
</gene>
<feature type="DNA-binding region" description="H-T-H motif" evidence="2">
    <location>
        <begin position="29"/>
        <end position="48"/>
    </location>
</feature>
<proteinExistence type="predicted"/>
<dbReference type="OrthoDB" id="9810250at2"/>
<name>S0L5C9_9ENTE</name>
<dbReference type="InterPro" id="IPR001647">
    <property type="entry name" value="HTH_TetR"/>
</dbReference>
<dbReference type="PANTHER" id="PTHR43479:SF7">
    <property type="entry name" value="TETR-FAMILY TRANSCRIPTIONAL REGULATOR"/>
    <property type="match status" value="1"/>
</dbReference>
<protein>
    <recommendedName>
        <fullName evidence="3">HTH tetR-type domain-containing protein</fullName>
    </recommendedName>
</protein>
<evidence type="ECO:0000313" key="5">
    <source>
        <dbReference type="Proteomes" id="UP000015961"/>
    </source>
</evidence>